<keyword evidence="1" id="KW-1133">Transmembrane helix</keyword>
<keyword evidence="3" id="KW-1185">Reference proteome</keyword>
<sequence length="361" mass="40634">MRATRVLHTGSNVGLADYMLVPYTLALTMSSTMALVTCVVVFKWTNVKQHASQGALFMFFACTVVWSAVTFVGCIAKYLDRRETNWDNSLTKYTFLVAQIFQVGAGLWLLVAVHEIKRMVFAPRSAANSKRAMRFFVASIYVVLCLYGLGMILYVRLHFGADDDHDDDHVDEHDDPNSAGFGHERQLNFFEALQWGHSLLRMATVLYPIGMSLYFHARRFDIERDGERSKISLRQVQVIGLLNAIATVPICLTETSHYHTLNVFVQLAQFLYYLSGAVSSLAVGYFLPRFQDLAPHYHSLNVFVQLAQFLYYLSGAVSSLAVGYFLPRFDKLLQTPRSSAAVSCVSSPPSSEGIYILETRQ</sequence>
<evidence type="ECO:0000256" key="1">
    <source>
        <dbReference type="SAM" id="Phobius"/>
    </source>
</evidence>
<feature type="transmembrane region" description="Helical" evidence="1">
    <location>
        <begin position="238"/>
        <end position="258"/>
    </location>
</feature>
<keyword evidence="1" id="KW-0472">Membrane</keyword>
<dbReference type="AlphaFoldDB" id="T0Q5A9"/>
<dbReference type="EMBL" id="JH767193">
    <property type="protein sequence ID" value="EQC28610.1"/>
    <property type="molecule type" value="Genomic_DNA"/>
</dbReference>
<dbReference type="InParanoid" id="T0Q5A9"/>
<protein>
    <submittedName>
        <fullName evidence="2">Uncharacterized protein</fullName>
    </submittedName>
</protein>
<dbReference type="Proteomes" id="UP000030762">
    <property type="component" value="Unassembled WGS sequence"/>
</dbReference>
<proteinExistence type="predicted"/>
<dbReference type="OrthoDB" id="85009at2759"/>
<gene>
    <name evidence="2" type="ORF">SDRG_13689</name>
</gene>
<dbReference type="RefSeq" id="XP_008618007.1">
    <property type="nucleotide sequence ID" value="XM_008619785.1"/>
</dbReference>
<feature type="transmembrane region" description="Helical" evidence="1">
    <location>
        <begin position="20"/>
        <end position="42"/>
    </location>
</feature>
<feature type="transmembrane region" description="Helical" evidence="1">
    <location>
        <begin position="270"/>
        <end position="288"/>
    </location>
</feature>
<reference evidence="2 3" key="1">
    <citation type="submission" date="2012-04" db="EMBL/GenBank/DDBJ databases">
        <title>The Genome Sequence of Saprolegnia declina VS20.</title>
        <authorList>
            <consortium name="The Broad Institute Genome Sequencing Platform"/>
            <person name="Russ C."/>
            <person name="Nusbaum C."/>
            <person name="Tyler B."/>
            <person name="van West P."/>
            <person name="Dieguez-Uribeondo J."/>
            <person name="de Bruijn I."/>
            <person name="Tripathy S."/>
            <person name="Jiang R."/>
            <person name="Young S.K."/>
            <person name="Zeng Q."/>
            <person name="Gargeya S."/>
            <person name="Fitzgerald M."/>
            <person name="Haas B."/>
            <person name="Abouelleil A."/>
            <person name="Alvarado L."/>
            <person name="Arachchi H.M."/>
            <person name="Berlin A."/>
            <person name="Chapman S.B."/>
            <person name="Goldberg J."/>
            <person name="Griggs A."/>
            <person name="Gujja S."/>
            <person name="Hansen M."/>
            <person name="Howarth C."/>
            <person name="Imamovic A."/>
            <person name="Larimer J."/>
            <person name="McCowen C."/>
            <person name="Montmayeur A."/>
            <person name="Murphy C."/>
            <person name="Neiman D."/>
            <person name="Pearson M."/>
            <person name="Priest M."/>
            <person name="Roberts A."/>
            <person name="Saif S."/>
            <person name="Shea T."/>
            <person name="Sisk P."/>
            <person name="Sykes S."/>
            <person name="Wortman J."/>
            <person name="Nusbaum C."/>
            <person name="Birren B."/>
        </authorList>
    </citation>
    <scope>NUCLEOTIDE SEQUENCE [LARGE SCALE GENOMIC DNA]</scope>
    <source>
        <strain evidence="2 3">VS20</strain>
    </source>
</reference>
<keyword evidence="1" id="KW-0812">Transmembrane</keyword>
<feature type="transmembrane region" description="Helical" evidence="1">
    <location>
        <begin position="93"/>
        <end position="114"/>
    </location>
</feature>
<name>T0Q5A9_SAPDV</name>
<feature type="transmembrane region" description="Helical" evidence="1">
    <location>
        <begin position="135"/>
        <end position="155"/>
    </location>
</feature>
<feature type="transmembrane region" description="Helical" evidence="1">
    <location>
        <begin position="309"/>
        <end position="326"/>
    </location>
</feature>
<feature type="transmembrane region" description="Helical" evidence="1">
    <location>
        <begin position="54"/>
        <end position="78"/>
    </location>
</feature>
<evidence type="ECO:0000313" key="3">
    <source>
        <dbReference type="Proteomes" id="UP000030762"/>
    </source>
</evidence>
<feature type="transmembrane region" description="Helical" evidence="1">
    <location>
        <begin position="199"/>
        <end position="217"/>
    </location>
</feature>
<accession>T0Q5A9</accession>
<evidence type="ECO:0000313" key="2">
    <source>
        <dbReference type="EMBL" id="EQC28610.1"/>
    </source>
</evidence>
<organism evidence="2 3">
    <name type="scientific">Saprolegnia diclina (strain VS20)</name>
    <dbReference type="NCBI Taxonomy" id="1156394"/>
    <lineage>
        <taxon>Eukaryota</taxon>
        <taxon>Sar</taxon>
        <taxon>Stramenopiles</taxon>
        <taxon>Oomycota</taxon>
        <taxon>Saprolegniomycetes</taxon>
        <taxon>Saprolegniales</taxon>
        <taxon>Saprolegniaceae</taxon>
        <taxon>Saprolegnia</taxon>
    </lineage>
</organism>
<dbReference type="VEuPathDB" id="FungiDB:SDRG_13689"/>
<dbReference type="GeneID" id="19954416"/>